<evidence type="ECO:0000313" key="1">
    <source>
        <dbReference type="EMBL" id="TRZ62967.1"/>
    </source>
</evidence>
<reference evidence="1 2" key="1">
    <citation type="journal article" date="2019" name="Biocontrol Sci. Technol.">
        <title>Pseudomonas putida strain B2017 produced as technical grade active ingredient controls fungal and bacterial crop diseases.</title>
        <authorList>
            <person name="Oliver C."/>
            <person name="Hernandez I."/>
            <person name="Caminal M."/>
            <person name="Lara J.M."/>
            <person name="Fernandez C."/>
        </authorList>
    </citation>
    <scope>NUCLEOTIDE SEQUENCE [LARGE SCALE GENOMIC DNA]</scope>
    <source>
        <strain evidence="1 2">B2017</strain>
    </source>
</reference>
<protein>
    <recommendedName>
        <fullName evidence="3">Transposase</fullName>
    </recommendedName>
</protein>
<organism evidence="1 2">
    <name type="scientific">Pseudomonas alloputida</name>
    <dbReference type="NCBI Taxonomy" id="1940621"/>
    <lineage>
        <taxon>Bacteria</taxon>
        <taxon>Pseudomonadati</taxon>
        <taxon>Pseudomonadota</taxon>
        <taxon>Gammaproteobacteria</taxon>
        <taxon>Pseudomonadales</taxon>
        <taxon>Pseudomonadaceae</taxon>
        <taxon>Pseudomonas</taxon>
    </lineage>
</organism>
<dbReference type="Proteomes" id="UP001165882">
    <property type="component" value="Unassembled WGS sequence"/>
</dbReference>
<evidence type="ECO:0008006" key="3">
    <source>
        <dbReference type="Google" id="ProtNLM"/>
    </source>
</evidence>
<sequence length="152" mass="17440">MIPYPPQLPPPLREGYGFEPVSPLVRTTTSSGTVMQRRRFRSVPTYASVSWIFTARQARYFEAWFEYSLKSGSLWFTCPLSSPMGLQDQAARFADIYSGPMLVGVDCWRFTAQLELPKRPLYDEDWFTVAPEYLDSADIVDVAANKNWPLKK</sequence>
<dbReference type="EMBL" id="QWEF01000001">
    <property type="protein sequence ID" value="TRZ62967.1"/>
    <property type="molecule type" value="Genomic_DNA"/>
</dbReference>
<keyword evidence="2" id="KW-1185">Reference proteome</keyword>
<proteinExistence type="predicted"/>
<evidence type="ECO:0000313" key="2">
    <source>
        <dbReference type="Proteomes" id="UP001165882"/>
    </source>
</evidence>
<gene>
    <name evidence="1" type="ORF">DZA28_24770</name>
</gene>
<name>A0ABY3DBB0_9PSED</name>
<comment type="caution">
    <text evidence="1">The sequence shown here is derived from an EMBL/GenBank/DDBJ whole genome shotgun (WGS) entry which is preliminary data.</text>
</comment>
<accession>A0ABY3DBB0</accession>